<keyword evidence="2" id="KW-1185">Reference proteome</keyword>
<dbReference type="OrthoDB" id="675568at2759"/>
<dbReference type="AlphaFoldDB" id="A0A3B6MXA6"/>
<dbReference type="Gramene" id="TraesCLE_scaffold_070645_01G000300.1">
    <property type="protein sequence ID" value="TraesCLE_scaffold_070645_01G000300.1"/>
    <property type="gene ID" value="TraesCLE_scaffold_070645_01G000300"/>
</dbReference>
<dbReference type="EnsemblPlants" id="TraesCS5D02G419300.1">
    <property type="protein sequence ID" value="TraesCS5D02G419300.1"/>
    <property type="gene ID" value="TraesCS5D02G419300"/>
</dbReference>
<protein>
    <recommendedName>
        <fullName evidence="3">Rx N-terminal domain-containing protein</fullName>
    </recommendedName>
</protein>
<dbReference type="GO" id="GO:0043531">
    <property type="term" value="F:ADP binding"/>
    <property type="evidence" value="ECO:0007669"/>
    <property type="project" value="InterPro"/>
</dbReference>
<proteinExistence type="predicted"/>
<dbReference type="SUPFAM" id="SSF52540">
    <property type="entry name" value="P-loop containing nucleoside triphosphate hydrolases"/>
    <property type="match status" value="1"/>
</dbReference>
<dbReference type="STRING" id="4565.A0A3B6MXA6"/>
<organism evidence="1">
    <name type="scientific">Triticum aestivum</name>
    <name type="common">Wheat</name>
    <dbReference type="NCBI Taxonomy" id="4565"/>
    <lineage>
        <taxon>Eukaryota</taxon>
        <taxon>Viridiplantae</taxon>
        <taxon>Streptophyta</taxon>
        <taxon>Embryophyta</taxon>
        <taxon>Tracheophyta</taxon>
        <taxon>Spermatophyta</taxon>
        <taxon>Magnoliopsida</taxon>
        <taxon>Liliopsida</taxon>
        <taxon>Poales</taxon>
        <taxon>Poaceae</taxon>
        <taxon>BOP clade</taxon>
        <taxon>Pooideae</taxon>
        <taxon>Triticodae</taxon>
        <taxon>Triticeae</taxon>
        <taxon>Triticinae</taxon>
        <taxon>Triticum</taxon>
    </lineage>
</organism>
<dbReference type="Gramene" id="TraesWEE_scaffold_071667_01G000300.1">
    <property type="protein sequence ID" value="TraesWEE_scaffold_071667_01G000300.1"/>
    <property type="gene ID" value="TraesWEE_scaffold_071667_01G000300"/>
</dbReference>
<dbReference type="Gramene" id="TraesCS5D03G0923700.1">
    <property type="protein sequence ID" value="TraesCS5D03G0923700.1.CDS"/>
    <property type="gene ID" value="TraesCS5D03G0923700"/>
</dbReference>
<dbReference type="Gramene" id="TraesCS5D02G419300.1">
    <property type="protein sequence ID" value="TraesCS5D02G419300.1"/>
    <property type="gene ID" value="TraesCS5D02G419300"/>
</dbReference>
<dbReference type="PANTHER" id="PTHR33377">
    <property type="entry name" value="OS10G0134700 PROTEIN-RELATED"/>
    <property type="match status" value="1"/>
</dbReference>
<evidence type="ECO:0008006" key="3">
    <source>
        <dbReference type="Google" id="ProtNLM"/>
    </source>
</evidence>
<dbReference type="Gramene" id="TraesROB_scaffold_074610_01G000300.1">
    <property type="protein sequence ID" value="TraesROB_scaffold_074610_01G000300.1"/>
    <property type="gene ID" value="TraesROB_scaffold_074610_01G000300"/>
</dbReference>
<evidence type="ECO:0000313" key="1">
    <source>
        <dbReference type="EnsemblPlants" id="TraesCS5D02G419300.1"/>
    </source>
</evidence>
<dbReference type="Proteomes" id="UP000019116">
    <property type="component" value="Chromosome 5D"/>
</dbReference>
<dbReference type="Gramene" id="TraesRN5D0100969100.1">
    <property type="protein sequence ID" value="TraesRN5D0100969100.1"/>
    <property type="gene ID" value="TraesRN5D0100969100"/>
</dbReference>
<name>A0A3B6MXA6_WHEAT</name>
<dbReference type="OMA" id="EFAANCK"/>
<evidence type="ECO:0000313" key="2">
    <source>
        <dbReference type="Proteomes" id="UP000019116"/>
    </source>
</evidence>
<reference evidence="1" key="1">
    <citation type="submission" date="2018-08" db="EMBL/GenBank/DDBJ databases">
        <authorList>
            <person name="Rossello M."/>
        </authorList>
    </citation>
    <scope>NUCLEOTIDE SEQUENCE [LARGE SCALE GENOMIC DNA]</scope>
    <source>
        <strain evidence="1">cv. Chinese Spring</strain>
    </source>
</reference>
<dbReference type="PANTHER" id="PTHR33377:SF117">
    <property type="entry name" value="RX N-TERMINAL DOMAIN-CONTAINING PROTEIN"/>
    <property type="match status" value="1"/>
</dbReference>
<dbReference type="Gramene" id="TraesCAD_scaffold_071536_01G000300.1">
    <property type="protein sequence ID" value="TraesCAD_scaffold_071536_01G000300.1"/>
    <property type="gene ID" value="TraesCAD_scaffold_071536_01G000300"/>
</dbReference>
<accession>A0A3B6MXA6</accession>
<sequence>MESSRSSSSLILLQARSVFVFEKEGSLEELPTILCASHFWNIQLCELHSVTDYALLKRSCFWKTAAFIDRPLHVTSGIVLLLFANYLPFVIAPREVSSQLSMEVLISAVAGDLVGRFISFLAQNYGTHTCEEEDRRRLERILLRMHTVVEEAEGRRITNRGMLRQLKALIEGMYLGYYMLDRLRVQSLGEESVEDDEVSYRSQSFAVSTFNTAKRLRLAVAASITKNTPVAFGAGSTTKLKSVLESLEAHTADMREFVMLLGSCPRLSRQPYDTYLHMDKCMFGRHIEKEQLLNFLLCSDDSHDGTNFCILPIIGPCRVGKKTLVQHACRDERVRGRFSHMFFYKGDDPHIGEFAANCKAGSGKYLFVVDFSWDVDAVAWENFRSCLQKMPGAWSKIVVIGTTDQVAKMGTAQPIRMKSLPQEEYWYFFKALAFGSMDPDENPRLASLGMQLATHLNGSFLGANIIGGVLRANPDTKFWCNMLLRIRELVRTHGSFGIHPEDLFERNIPVNFTKSSYVGAKIQGCWAYDLRETGPEQSELPKLTWQQLLTGAEIPDDEDRFDVLAWRSRIPPYRDYIVTFEKQKPRRKVSRRNHLAPRKTSA</sequence>
<reference evidence="1" key="2">
    <citation type="submission" date="2018-10" db="UniProtKB">
        <authorList>
            <consortium name="EnsemblPlants"/>
        </authorList>
    </citation>
    <scope>IDENTIFICATION</scope>
</reference>
<dbReference type="InterPro" id="IPR027417">
    <property type="entry name" value="P-loop_NTPase"/>
</dbReference>